<dbReference type="Proteomes" id="UP000520592">
    <property type="component" value="Unassembled WGS sequence"/>
</dbReference>
<keyword evidence="3" id="KW-0378">Hydrolase</keyword>
<feature type="transmembrane region" description="Helical" evidence="1">
    <location>
        <begin position="114"/>
        <end position="134"/>
    </location>
</feature>
<protein>
    <submittedName>
        <fullName evidence="3">CPBP family intramembrane metalloprotease</fullName>
    </submittedName>
</protein>
<feature type="transmembrane region" description="Helical" evidence="1">
    <location>
        <begin position="163"/>
        <end position="183"/>
    </location>
</feature>
<sequence>MAFTVPILYGIPAFFLIAVVLLQRRLWPGFELVGRFDTKLLGLGVSAVVLAYLIEVAVVLHLGLGREFQMSMLGFGLTTAQYWLMIGSVLVLPPIVEELAFRTFLLQALPFNKHWAVATVAIFLSAGCFMWAHIGIYQLWTTHALMFTLGMIFAVGRVMTRGVVYSMILHSVAVACALVLNYAGEVLGWSGW</sequence>
<dbReference type="GO" id="GO:0006508">
    <property type="term" value="P:proteolysis"/>
    <property type="evidence" value="ECO:0007669"/>
    <property type="project" value="UniProtKB-KW"/>
</dbReference>
<organism evidence="3 4">
    <name type="scientific">Pseudomonas gingeri</name>
    <dbReference type="NCBI Taxonomy" id="117681"/>
    <lineage>
        <taxon>Bacteria</taxon>
        <taxon>Pseudomonadati</taxon>
        <taxon>Pseudomonadota</taxon>
        <taxon>Gammaproteobacteria</taxon>
        <taxon>Pseudomonadales</taxon>
        <taxon>Pseudomonadaceae</taxon>
        <taxon>Pseudomonas</taxon>
    </lineage>
</organism>
<dbReference type="AlphaFoldDB" id="A0A7Y7YD84"/>
<dbReference type="EMBL" id="JACAQD010000019">
    <property type="protein sequence ID" value="NWC34152.1"/>
    <property type="molecule type" value="Genomic_DNA"/>
</dbReference>
<evidence type="ECO:0000256" key="1">
    <source>
        <dbReference type="SAM" id="Phobius"/>
    </source>
</evidence>
<evidence type="ECO:0000313" key="4">
    <source>
        <dbReference type="Proteomes" id="UP000520592"/>
    </source>
</evidence>
<gene>
    <name evidence="3" type="ORF">HX876_17315</name>
</gene>
<proteinExistence type="predicted"/>
<reference evidence="3 4" key="1">
    <citation type="submission" date="2020-04" db="EMBL/GenBank/DDBJ databases">
        <title>Molecular characterization of pseudomonads from Agaricus bisporus reveal novel blotch 2 pathogens in Western Europe.</title>
        <authorList>
            <person name="Taparia T."/>
            <person name="Krijger M."/>
            <person name="Haynes E."/>
            <person name="Elpinstone J.G."/>
            <person name="Noble R."/>
            <person name="Van Der Wolf J."/>
        </authorList>
    </citation>
    <scope>NUCLEOTIDE SEQUENCE [LARGE SCALE GENOMIC DNA]</scope>
    <source>
        <strain evidence="3 4">IPO3737</strain>
    </source>
</reference>
<keyword evidence="1" id="KW-0472">Membrane</keyword>
<comment type="caution">
    <text evidence="3">The sequence shown here is derived from an EMBL/GenBank/DDBJ whole genome shotgun (WGS) entry which is preliminary data.</text>
</comment>
<dbReference type="InterPro" id="IPR003675">
    <property type="entry name" value="Rce1/LyrA-like_dom"/>
</dbReference>
<feature type="transmembrane region" description="Helical" evidence="1">
    <location>
        <begin position="6"/>
        <end position="22"/>
    </location>
</feature>
<feature type="transmembrane region" description="Helical" evidence="1">
    <location>
        <begin position="70"/>
        <end position="93"/>
    </location>
</feature>
<dbReference type="Pfam" id="PF02517">
    <property type="entry name" value="Rce1-like"/>
    <property type="match status" value="1"/>
</dbReference>
<feature type="domain" description="CAAX prenyl protease 2/Lysostaphin resistance protein A-like" evidence="2">
    <location>
        <begin position="81"/>
        <end position="173"/>
    </location>
</feature>
<name>A0A7Y7YD84_9PSED</name>
<keyword evidence="3" id="KW-0482">Metalloprotease</keyword>
<accession>A0A7Y7YD84</accession>
<keyword evidence="3" id="KW-0645">Protease</keyword>
<evidence type="ECO:0000313" key="3">
    <source>
        <dbReference type="EMBL" id="NWC34152.1"/>
    </source>
</evidence>
<evidence type="ECO:0000259" key="2">
    <source>
        <dbReference type="Pfam" id="PF02517"/>
    </source>
</evidence>
<dbReference type="GO" id="GO:0080120">
    <property type="term" value="P:CAAX-box protein maturation"/>
    <property type="evidence" value="ECO:0007669"/>
    <property type="project" value="UniProtKB-ARBA"/>
</dbReference>
<dbReference type="GO" id="GO:0008237">
    <property type="term" value="F:metallopeptidase activity"/>
    <property type="evidence" value="ECO:0007669"/>
    <property type="project" value="UniProtKB-KW"/>
</dbReference>
<feature type="transmembrane region" description="Helical" evidence="1">
    <location>
        <begin position="43"/>
        <end position="64"/>
    </location>
</feature>
<keyword evidence="1" id="KW-1133">Transmembrane helix</keyword>
<dbReference type="GO" id="GO:0004175">
    <property type="term" value="F:endopeptidase activity"/>
    <property type="evidence" value="ECO:0007669"/>
    <property type="project" value="UniProtKB-ARBA"/>
</dbReference>
<keyword evidence="1" id="KW-0812">Transmembrane</keyword>